<keyword evidence="12" id="KW-0732">Signal</keyword>
<evidence type="ECO:0000259" key="13">
    <source>
        <dbReference type="Pfam" id="PF07715"/>
    </source>
</evidence>
<dbReference type="NCBIfam" id="TIGR04057">
    <property type="entry name" value="SusC_RagA_signa"/>
    <property type="match status" value="1"/>
</dbReference>
<dbReference type="PANTHER" id="PTHR32552">
    <property type="entry name" value="FERRICHROME IRON RECEPTOR-RELATED"/>
    <property type="match status" value="1"/>
</dbReference>
<keyword evidence="17" id="KW-1185">Reference proteome</keyword>
<dbReference type="Gene3D" id="2.170.130.10">
    <property type="entry name" value="TonB-dependent receptor, plug domain"/>
    <property type="match status" value="1"/>
</dbReference>
<dbReference type="InterPro" id="IPR008969">
    <property type="entry name" value="CarboxyPept-like_regulatory"/>
</dbReference>
<evidence type="ECO:0000256" key="2">
    <source>
        <dbReference type="ARBA" id="ARBA00022448"/>
    </source>
</evidence>
<feature type="signal peptide" evidence="12">
    <location>
        <begin position="1"/>
        <end position="31"/>
    </location>
</feature>
<dbReference type="STRING" id="1236517.ADJ77_12005"/>
<dbReference type="EMBL" id="CP072369">
    <property type="protein sequence ID" value="QUB86105.1"/>
    <property type="molecule type" value="Genomic_DNA"/>
</dbReference>
<dbReference type="RefSeq" id="WP_050696532.1">
    <property type="nucleotide sequence ID" value="NZ_CP012075.1"/>
</dbReference>
<dbReference type="SUPFAM" id="SSF56935">
    <property type="entry name" value="Porins"/>
    <property type="match status" value="1"/>
</dbReference>
<dbReference type="InterPro" id="IPR039426">
    <property type="entry name" value="TonB-dep_rcpt-like"/>
</dbReference>
<evidence type="ECO:0000313" key="17">
    <source>
        <dbReference type="Proteomes" id="UP000682005"/>
    </source>
</evidence>
<dbReference type="Pfam" id="PF07715">
    <property type="entry name" value="Plug"/>
    <property type="match status" value="1"/>
</dbReference>
<dbReference type="Proteomes" id="UP000060345">
    <property type="component" value="Chromosome 2"/>
</dbReference>
<dbReference type="eggNOG" id="COG4771">
    <property type="taxonomic scope" value="Bacteria"/>
</dbReference>
<feature type="chain" id="PRO_5044544731" evidence="12">
    <location>
        <begin position="32"/>
        <end position="1108"/>
    </location>
</feature>
<dbReference type="NCBIfam" id="TIGR04056">
    <property type="entry name" value="OMP_RagA_SusC"/>
    <property type="match status" value="1"/>
</dbReference>
<evidence type="ECO:0000313" key="16">
    <source>
        <dbReference type="Proteomes" id="UP000060345"/>
    </source>
</evidence>
<evidence type="ECO:0000313" key="15">
    <source>
        <dbReference type="EMBL" id="QUB86105.1"/>
    </source>
</evidence>
<evidence type="ECO:0000256" key="12">
    <source>
        <dbReference type="SAM" id="SignalP"/>
    </source>
</evidence>
<reference evidence="15 17" key="2">
    <citation type="submission" date="2021-03" db="EMBL/GenBank/DDBJ databases">
        <title>Human Oral Microbial Genomes.</title>
        <authorList>
            <person name="Johnston C.D."/>
            <person name="Chen T."/>
            <person name="Dewhirst F.E."/>
        </authorList>
    </citation>
    <scope>NUCLEOTIDE SEQUENCE [LARGE SCALE GENOMIC DNA]</scope>
    <source>
        <strain evidence="15 17">W1435</strain>
    </source>
</reference>
<evidence type="ECO:0000256" key="7">
    <source>
        <dbReference type="ARBA" id="ARBA00023065"/>
    </source>
</evidence>
<organism evidence="14 16">
    <name type="scientific">Prevotella fusca JCM 17724</name>
    <dbReference type="NCBI Taxonomy" id="1236517"/>
    <lineage>
        <taxon>Bacteria</taxon>
        <taxon>Pseudomonadati</taxon>
        <taxon>Bacteroidota</taxon>
        <taxon>Bacteroidia</taxon>
        <taxon>Bacteroidales</taxon>
        <taxon>Prevotellaceae</taxon>
        <taxon>Prevotella</taxon>
    </lineage>
</organism>
<protein>
    <submittedName>
        <fullName evidence="15">SusC/RagA family TonB-linked outer membrane protein</fullName>
    </submittedName>
</protein>
<dbReference type="PANTHER" id="PTHR32552:SF81">
    <property type="entry name" value="TONB-DEPENDENT OUTER MEMBRANE RECEPTOR"/>
    <property type="match status" value="1"/>
</dbReference>
<dbReference type="GO" id="GO:0009279">
    <property type="term" value="C:cell outer membrane"/>
    <property type="evidence" value="ECO:0007669"/>
    <property type="project" value="UniProtKB-SubCell"/>
</dbReference>
<keyword evidence="3 11" id="KW-1134">Transmembrane beta strand</keyword>
<evidence type="ECO:0000256" key="1">
    <source>
        <dbReference type="ARBA" id="ARBA00004571"/>
    </source>
</evidence>
<evidence type="ECO:0000256" key="10">
    <source>
        <dbReference type="ARBA" id="ARBA00023237"/>
    </source>
</evidence>
<keyword evidence="7" id="KW-0406">Ion transport</keyword>
<dbReference type="InterPro" id="IPR023996">
    <property type="entry name" value="TonB-dep_OMP_SusC/RagA"/>
</dbReference>
<keyword evidence="5 11" id="KW-0812">Transmembrane</keyword>
<sequence>MKIFKETKQKHLYFSAAFALSLALAPAGVYAGTNAKAAAVQAVQQNGNHKVTGRVVDSTGEPLIGATVLVEGTTNGTVTDIDGNFTINTTSNAKLVFSYIGYTAQTIPVGGKGTIDVTLKEETNTMKEVVVTAMGIQRKEESLTYATQRVKAEDLMKVQDPNVANSLEGKVSGLTITPSAGGAGGSTKIVLRGAKSILGSSSPLIVVDGVPMTNDARGKRDMAGEGFTYAGMSEGSDPLSLINPDDIESINVLKGANAAALYGSVAANGVVMITTKRGREGKLDVNVTSNITFDTPLLTPKIQNTYGATLNGNTALADGWGPKIGSLTDSQLTMRSPLNSTNFAAGAMHDIHLRNYAQDDVKDFFRTGVTTNNSLSLSGGTEKMTTYFSMANSHSTGLLRNNNYNRNTFSLRQNYRFFNRLKVDLSLNYAQTITRNRPGGGTIGNPLYHLYLTPRSVDMAYYRNNYMVNGGQWMSNPQEYYELAGGSYNLTSGTTALSGPRQNWAFMNSANNNPYWLTSMNSSKQKEDRIWGTISGNVDIYDGLTFQARVNYDYTRYKSTSKRYATTFLPASMDDYGHLWDSDSRKTEIYIDYLLNYNKKLGDYDLSASAGWVGHTIKGEHKGTDVVATYYDRKFQKLPTRVNYFDTSAGGMGATTSSKSSNWDRAWLATAQLGWKETVYLDASYRRDWYRPFRYFKLSGISNTDNYGYFGVGANAIVSKLVKMPDALNYLKYRASYSEVGNSIPNFAYDAVTENLQTGAIIGSNYSQFTDPRPEKTRSFETGIESLWFNNRLSFDFTYYNAVMSNLYMTVPAGNGLTKNLNSAKVRNQGIEMTVGYDFKPVSWLRWRTSYNLSYNDNKILKTAYDEQGKERLIEQRVGGVHVKYLEGGSIGDMYVPDFERDANGHIKLNSLGQPQFDKSGKLKYIGNMNAKWQMGWSNTFTWKDLSLSFLINGRIGGKVISLTEQKLDYYGFSQRTADARLEAERNGIIAKDYGNVPGMVLNDGSGRIVPVEAYYQAVGSADSPADYIYNATNFRMRELSLGYTFRNLFGMNRNLSLSFIARNLFFFYKDAPTDPDVSLSTTNGLGAFELFNTPSTRSYGFSVKMNF</sequence>
<evidence type="ECO:0000256" key="6">
    <source>
        <dbReference type="ARBA" id="ARBA00023004"/>
    </source>
</evidence>
<keyword evidence="8" id="KW-0798">TonB box</keyword>
<gene>
    <name evidence="14" type="ORF">ADJ77_12005</name>
    <name evidence="15" type="ORF">J5A51_02235</name>
</gene>
<feature type="domain" description="TonB-dependent receptor plug" evidence="13">
    <location>
        <begin position="141"/>
        <end position="270"/>
    </location>
</feature>
<dbReference type="FunFam" id="2.60.40.1120:FF:000003">
    <property type="entry name" value="Outer membrane protein Omp121"/>
    <property type="match status" value="1"/>
</dbReference>
<accession>A0A0K1NNU9</accession>
<reference evidence="14 16" key="1">
    <citation type="submission" date="2015-07" db="EMBL/GenBank/DDBJ databases">
        <authorList>
            <person name="Noorani M."/>
        </authorList>
    </citation>
    <scope>NUCLEOTIDE SEQUENCE [LARGE SCALE GENOMIC DNA]</scope>
    <source>
        <strain evidence="14 16">W1435</strain>
    </source>
</reference>
<keyword evidence="2 11" id="KW-0813">Transport</keyword>
<dbReference type="Gene3D" id="2.40.170.20">
    <property type="entry name" value="TonB-dependent receptor, beta-barrel domain"/>
    <property type="match status" value="1"/>
</dbReference>
<dbReference type="KEGG" id="pfus:ADJ77_12005"/>
<dbReference type="PROSITE" id="PS52016">
    <property type="entry name" value="TONB_DEPENDENT_REC_3"/>
    <property type="match status" value="1"/>
</dbReference>
<name>A0A0K1NNU9_9BACT</name>
<evidence type="ECO:0000256" key="8">
    <source>
        <dbReference type="ARBA" id="ARBA00023077"/>
    </source>
</evidence>
<dbReference type="AlphaFoldDB" id="A0A0K1NNU9"/>
<dbReference type="EMBL" id="CP012075">
    <property type="protein sequence ID" value="AKU70720.1"/>
    <property type="molecule type" value="Genomic_DNA"/>
</dbReference>
<dbReference type="InterPro" id="IPR036942">
    <property type="entry name" value="Beta-barrel_TonB_sf"/>
</dbReference>
<keyword evidence="9 11" id="KW-0472">Membrane</keyword>
<evidence type="ECO:0000256" key="4">
    <source>
        <dbReference type="ARBA" id="ARBA00022496"/>
    </source>
</evidence>
<keyword evidence="10 11" id="KW-0998">Cell outer membrane</keyword>
<evidence type="ECO:0000256" key="3">
    <source>
        <dbReference type="ARBA" id="ARBA00022452"/>
    </source>
</evidence>
<evidence type="ECO:0000256" key="5">
    <source>
        <dbReference type="ARBA" id="ARBA00022692"/>
    </source>
</evidence>
<comment type="similarity">
    <text evidence="11">Belongs to the TonB-dependent receptor family.</text>
</comment>
<dbReference type="GO" id="GO:0006826">
    <property type="term" value="P:iron ion transport"/>
    <property type="evidence" value="ECO:0007669"/>
    <property type="project" value="UniProtKB-KW"/>
</dbReference>
<evidence type="ECO:0000256" key="11">
    <source>
        <dbReference type="PROSITE-ProRule" id="PRU01360"/>
    </source>
</evidence>
<proteinExistence type="inferred from homology"/>
<dbReference type="InterPro" id="IPR023997">
    <property type="entry name" value="TonB-dep_OMP_SusC/RagA_CS"/>
</dbReference>
<dbReference type="InterPro" id="IPR012910">
    <property type="entry name" value="Plug_dom"/>
</dbReference>
<evidence type="ECO:0000256" key="9">
    <source>
        <dbReference type="ARBA" id="ARBA00023136"/>
    </source>
</evidence>
<dbReference type="InterPro" id="IPR037066">
    <property type="entry name" value="Plug_dom_sf"/>
</dbReference>
<comment type="subcellular location">
    <subcellularLocation>
        <location evidence="1 11">Cell outer membrane</location>
        <topology evidence="1 11">Multi-pass membrane protein</topology>
    </subcellularLocation>
</comment>
<dbReference type="Gene3D" id="2.60.40.1120">
    <property type="entry name" value="Carboxypeptidase-like, regulatory domain"/>
    <property type="match status" value="1"/>
</dbReference>
<keyword evidence="4" id="KW-0410">Iron transport</keyword>
<dbReference type="Proteomes" id="UP000682005">
    <property type="component" value="Chromosome 2"/>
</dbReference>
<dbReference type="SUPFAM" id="SSF49464">
    <property type="entry name" value="Carboxypeptidase regulatory domain-like"/>
    <property type="match status" value="1"/>
</dbReference>
<keyword evidence="6" id="KW-0408">Iron</keyword>
<dbReference type="Pfam" id="PF13715">
    <property type="entry name" value="CarbopepD_reg_2"/>
    <property type="match status" value="1"/>
</dbReference>
<evidence type="ECO:0000313" key="14">
    <source>
        <dbReference type="EMBL" id="AKU70720.1"/>
    </source>
</evidence>